<dbReference type="InterPro" id="IPR015943">
    <property type="entry name" value="WD40/YVTN_repeat-like_dom_sf"/>
</dbReference>
<feature type="repeat" description="WD" evidence="7">
    <location>
        <begin position="171"/>
        <end position="213"/>
    </location>
</feature>
<evidence type="ECO:0000256" key="6">
    <source>
        <dbReference type="ARBA" id="ARBA00023242"/>
    </source>
</evidence>
<keyword evidence="6" id="KW-0539">Nucleus</keyword>
<dbReference type="PANTHER" id="PTHR22850">
    <property type="entry name" value="WD40 REPEAT FAMILY"/>
    <property type="match status" value="1"/>
</dbReference>
<dbReference type="AlphaFoldDB" id="A0A7E4WDP6"/>
<dbReference type="Proteomes" id="UP000492821">
    <property type="component" value="Unassembled WGS sequence"/>
</dbReference>
<dbReference type="InterPro" id="IPR050459">
    <property type="entry name" value="WD_repeat_RBAP46/RBAP48/MSI1"/>
</dbReference>
<dbReference type="InterPro" id="IPR001680">
    <property type="entry name" value="WD40_rpt"/>
</dbReference>
<feature type="repeat" description="WD" evidence="7">
    <location>
        <begin position="221"/>
        <end position="257"/>
    </location>
</feature>
<dbReference type="InterPro" id="IPR022052">
    <property type="entry name" value="Histone-bd_RBBP4-like_N"/>
</dbReference>
<dbReference type="InterPro" id="IPR036322">
    <property type="entry name" value="WD40_repeat_dom_sf"/>
</dbReference>
<keyword evidence="5" id="KW-0156">Chromatin regulator</keyword>
<dbReference type="WBParaSite" id="Pan_g9813.t1">
    <property type="protein sequence ID" value="Pan_g9813.t1"/>
    <property type="gene ID" value="Pan_g9813"/>
</dbReference>
<comment type="subcellular location">
    <subcellularLocation>
        <location evidence="1">Nucleus</location>
    </subcellularLocation>
</comment>
<evidence type="ECO:0000313" key="10">
    <source>
        <dbReference type="WBParaSite" id="Pan_g9813.t1"/>
    </source>
</evidence>
<dbReference type="InterPro" id="IPR019775">
    <property type="entry name" value="WD40_repeat_CS"/>
</dbReference>
<feature type="repeat" description="WD" evidence="7">
    <location>
        <begin position="310"/>
        <end position="343"/>
    </location>
</feature>
<dbReference type="SUPFAM" id="SSF50978">
    <property type="entry name" value="WD40 repeat-like"/>
    <property type="match status" value="1"/>
</dbReference>
<organism evidence="9 10">
    <name type="scientific">Panagrellus redivivus</name>
    <name type="common">Microworm</name>
    <dbReference type="NCBI Taxonomy" id="6233"/>
    <lineage>
        <taxon>Eukaryota</taxon>
        <taxon>Metazoa</taxon>
        <taxon>Ecdysozoa</taxon>
        <taxon>Nematoda</taxon>
        <taxon>Chromadorea</taxon>
        <taxon>Rhabditida</taxon>
        <taxon>Tylenchina</taxon>
        <taxon>Panagrolaimomorpha</taxon>
        <taxon>Panagrolaimoidea</taxon>
        <taxon>Panagrolaimidae</taxon>
        <taxon>Panagrellus</taxon>
    </lineage>
</organism>
<accession>A0A7E4WDP6</accession>
<evidence type="ECO:0000259" key="8">
    <source>
        <dbReference type="Pfam" id="PF12265"/>
    </source>
</evidence>
<comment type="similarity">
    <text evidence="2">Belongs to the WD repeat RBAP46/RBAP48/MSI1 family.</text>
</comment>
<dbReference type="Pfam" id="PF00400">
    <property type="entry name" value="WD40"/>
    <property type="match status" value="5"/>
</dbReference>
<evidence type="ECO:0000256" key="5">
    <source>
        <dbReference type="ARBA" id="ARBA00022853"/>
    </source>
</evidence>
<evidence type="ECO:0000256" key="2">
    <source>
        <dbReference type="ARBA" id="ARBA00009341"/>
    </source>
</evidence>
<dbReference type="GO" id="GO:0006325">
    <property type="term" value="P:chromatin organization"/>
    <property type="evidence" value="ECO:0007669"/>
    <property type="project" value="UniProtKB-KW"/>
</dbReference>
<dbReference type="InterPro" id="IPR020472">
    <property type="entry name" value="WD40_PAC1"/>
</dbReference>
<dbReference type="Gene3D" id="2.130.10.10">
    <property type="entry name" value="YVTN repeat-like/Quinoprotein amine dehydrogenase"/>
    <property type="match status" value="1"/>
</dbReference>
<dbReference type="PROSITE" id="PS50294">
    <property type="entry name" value="WD_REPEATS_REGION"/>
    <property type="match status" value="4"/>
</dbReference>
<dbReference type="GO" id="GO:0005634">
    <property type="term" value="C:nucleus"/>
    <property type="evidence" value="ECO:0007669"/>
    <property type="project" value="UniProtKB-SubCell"/>
</dbReference>
<keyword evidence="4" id="KW-0677">Repeat</keyword>
<dbReference type="SMART" id="SM00320">
    <property type="entry name" value="WD40"/>
    <property type="match status" value="6"/>
</dbReference>
<name>A0A7E4WDP6_PANRE</name>
<feature type="domain" description="Histone-binding protein RBBP4-like N-terminal" evidence="8">
    <location>
        <begin position="18"/>
        <end position="86"/>
    </location>
</feature>
<evidence type="ECO:0000256" key="1">
    <source>
        <dbReference type="ARBA" id="ARBA00004123"/>
    </source>
</evidence>
<evidence type="ECO:0000256" key="7">
    <source>
        <dbReference type="PROSITE-ProRule" id="PRU00221"/>
    </source>
</evidence>
<dbReference type="PROSITE" id="PS50082">
    <property type="entry name" value="WD_REPEATS_2"/>
    <property type="match status" value="5"/>
</dbReference>
<protein>
    <submittedName>
        <fullName evidence="10">CAF1C_H4-bd domain-containing protein</fullName>
    </submittedName>
</protein>
<feature type="repeat" description="WD" evidence="7">
    <location>
        <begin position="364"/>
        <end position="405"/>
    </location>
</feature>
<dbReference type="PROSITE" id="PS00678">
    <property type="entry name" value="WD_REPEATS_1"/>
    <property type="match status" value="3"/>
</dbReference>
<dbReference type="PRINTS" id="PR00320">
    <property type="entry name" value="GPROTEINBRPT"/>
</dbReference>
<feature type="repeat" description="WD" evidence="7">
    <location>
        <begin position="266"/>
        <end position="302"/>
    </location>
</feature>
<evidence type="ECO:0000256" key="3">
    <source>
        <dbReference type="ARBA" id="ARBA00022574"/>
    </source>
</evidence>
<reference evidence="9" key="1">
    <citation type="journal article" date="2013" name="Genetics">
        <title>The draft genome and transcriptome of Panagrellus redivivus are shaped by the harsh demands of a free-living lifestyle.</title>
        <authorList>
            <person name="Srinivasan J."/>
            <person name="Dillman A.R."/>
            <person name="Macchietto M.G."/>
            <person name="Heikkinen L."/>
            <person name="Lakso M."/>
            <person name="Fracchia K.M."/>
            <person name="Antoshechkin I."/>
            <person name="Mortazavi A."/>
            <person name="Wong G."/>
            <person name="Sternberg P.W."/>
        </authorList>
    </citation>
    <scope>NUCLEOTIDE SEQUENCE [LARGE SCALE GENOMIC DNA]</scope>
    <source>
        <strain evidence="9">MT8872</strain>
    </source>
</reference>
<proteinExistence type="inferred from homology"/>
<evidence type="ECO:0000313" key="9">
    <source>
        <dbReference type="Proteomes" id="UP000492821"/>
    </source>
</evidence>
<keyword evidence="3 7" id="KW-0853">WD repeat</keyword>
<reference evidence="10" key="2">
    <citation type="submission" date="2020-10" db="UniProtKB">
        <authorList>
            <consortium name="WormBaseParasite"/>
        </authorList>
    </citation>
    <scope>IDENTIFICATION</scope>
</reference>
<keyword evidence="9" id="KW-1185">Reference proteome</keyword>
<dbReference type="Pfam" id="PF12265">
    <property type="entry name" value="CAF1C_H4-bd"/>
    <property type="match status" value="1"/>
</dbReference>
<evidence type="ECO:0000256" key="4">
    <source>
        <dbReference type="ARBA" id="ARBA00022737"/>
    </source>
</evidence>
<sequence length="405" mass="45916">MAANSDIEEVEVEDPFAEESRIWKKNVPYMYDSMVTHVVNWPSLTVQWLPYVIRPENSDHAIFRLLFGTHATDEQNHLIVAKVKMPLNDTQFDEDKFDPDRKEYGGFGAVTAKIDVEIRMNHDGEINRARYVPQYPHIIATKPPSSDVLLFDYTKHPSQPSDAQCHPQLRLQGHTQEGYGLSWNKVNAGHLLSASNDKSVCLWDVQGSSSSDTCMFAKRTFLKHTDIVEDVCWHDTHGEIFASVGDDKRLMIWDARNDAPAPCYNVEAHKTDVNCVSFNPHNEFILATGSADKTVAMWDLRNLDNPIHSFKGHTDGVLKIEWSPHHESVFASSGNERNVYIWDASKVNDAPISDDGPAELLFIHSGHKGNVLDFSWNMCQENTIASVGWDNSMHIWEMADRILAQ</sequence>